<evidence type="ECO:0000256" key="7">
    <source>
        <dbReference type="ARBA" id="ARBA00022705"/>
    </source>
</evidence>
<dbReference type="GO" id="GO:0003676">
    <property type="term" value="F:nucleic acid binding"/>
    <property type="evidence" value="ECO:0007669"/>
    <property type="project" value="InterPro"/>
</dbReference>
<dbReference type="AlphaFoldDB" id="A0AAW8U089"/>
<evidence type="ECO:0000256" key="5">
    <source>
        <dbReference type="ARBA" id="ARBA00022679"/>
    </source>
</evidence>
<evidence type="ECO:0000313" key="14">
    <source>
        <dbReference type="Proteomes" id="UP001256711"/>
    </source>
</evidence>
<dbReference type="PANTHER" id="PTHR32294">
    <property type="entry name" value="DNA POLYMERASE III SUBUNIT ALPHA"/>
    <property type="match status" value="1"/>
</dbReference>
<dbReference type="CDD" id="cd04485">
    <property type="entry name" value="DnaE_OBF"/>
    <property type="match status" value="1"/>
</dbReference>
<dbReference type="InterPro" id="IPR016195">
    <property type="entry name" value="Pol/histidinol_Pase-like"/>
</dbReference>
<dbReference type="InterPro" id="IPR004365">
    <property type="entry name" value="NA-bd_OB_tRNA"/>
</dbReference>
<dbReference type="EC" id="2.7.7.7" evidence="3"/>
<dbReference type="InterPro" id="IPR004805">
    <property type="entry name" value="DnaE2/DnaE/PolC"/>
</dbReference>
<dbReference type="InterPro" id="IPR012340">
    <property type="entry name" value="NA-bd_OB-fold"/>
</dbReference>
<dbReference type="Pfam" id="PF01336">
    <property type="entry name" value="tRNA_anti-codon"/>
    <property type="match status" value="1"/>
</dbReference>
<evidence type="ECO:0000256" key="1">
    <source>
        <dbReference type="ARBA" id="ARBA00004496"/>
    </source>
</evidence>
<dbReference type="SUPFAM" id="SSF89550">
    <property type="entry name" value="PHP domain-like"/>
    <property type="match status" value="1"/>
</dbReference>
<organism evidence="13 14">
    <name type="scientific">Enterococcus asini</name>
    <dbReference type="NCBI Taxonomy" id="57732"/>
    <lineage>
        <taxon>Bacteria</taxon>
        <taxon>Bacillati</taxon>
        <taxon>Bacillota</taxon>
        <taxon>Bacilli</taxon>
        <taxon>Lactobacillales</taxon>
        <taxon>Enterococcaceae</taxon>
        <taxon>Enterococcus</taxon>
    </lineage>
</organism>
<keyword evidence="5 13" id="KW-0808">Transferase</keyword>
<dbReference type="CDD" id="cd07431">
    <property type="entry name" value="PHP_PolIIIA"/>
    <property type="match status" value="1"/>
</dbReference>
<dbReference type="InterPro" id="IPR004013">
    <property type="entry name" value="PHP_dom"/>
</dbReference>
<comment type="catalytic activity">
    <reaction evidence="11">
        <text>DNA(n) + a 2'-deoxyribonucleoside 5'-triphosphate = DNA(n+1) + diphosphate</text>
        <dbReference type="Rhea" id="RHEA:22508"/>
        <dbReference type="Rhea" id="RHEA-COMP:17339"/>
        <dbReference type="Rhea" id="RHEA-COMP:17340"/>
        <dbReference type="ChEBI" id="CHEBI:33019"/>
        <dbReference type="ChEBI" id="CHEBI:61560"/>
        <dbReference type="ChEBI" id="CHEBI:173112"/>
        <dbReference type="EC" id="2.7.7.7"/>
    </reaction>
</comment>
<evidence type="ECO:0000256" key="8">
    <source>
        <dbReference type="ARBA" id="ARBA00022932"/>
    </source>
</evidence>
<evidence type="ECO:0000256" key="10">
    <source>
        <dbReference type="ARBA" id="ARBA00026073"/>
    </source>
</evidence>
<dbReference type="Pfam" id="PF14579">
    <property type="entry name" value="HHH_6"/>
    <property type="match status" value="1"/>
</dbReference>
<keyword evidence="8" id="KW-0239">DNA-directed DNA polymerase</keyword>
<dbReference type="Proteomes" id="UP001256711">
    <property type="component" value="Unassembled WGS sequence"/>
</dbReference>
<dbReference type="InterPro" id="IPR003141">
    <property type="entry name" value="Pol/His_phosphatase_N"/>
</dbReference>
<evidence type="ECO:0000259" key="12">
    <source>
        <dbReference type="SMART" id="SM00481"/>
    </source>
</evidence>
<dbReference type="PANTHER" id="PTHR32294:SF0">
    <property type="entry name" value="DNA POLYMERASE III SUBUNIT ALPHA"/>
    <property type="match status" value="1"/>
</dbReference>
<dbReference type="GO" id="GO:0003887">
    <property type="term" value="F:DNA-directed DNA polymerase activity"/>
    <property type="evidence" value="ECO:0007669"/>
    <property type="project" value="UniProtKB-KW"/>
</dbReference>
<dbReference type="GO" id="GO:0005737">
    <property type="term" value="C:cytoplasm"/>
    <property type="evidence" value="ECO:0007669"/>
    <property type="project" value="UniProtKB-SubCell"/>
</dbReference>
<accession>A0AAW8U089</accession>
<dbReference type="Gene3D" id="2.40.50.140">
    <property type="entry name" value="Nucleic acid-binding proteins"/>
    <property type="match status" value="1"/>
</dbReference>
<dbReference type="InterPro" id="IPR029460">
    <property type="entry name" value="DNAPol_HHH"/>
</dbReference>
<evidence type="ECO:0000256" key="11">
    <source>
        <dbReference type="ARBA" id="ARBA00049244"/>
    </source>
</evidence>
<dbReference type="GO" id="GO:0008408">
    <property type="term" value="F:3'-5' exonuclease activity"/>
    <property type="evidence" value="ECO:0007669"/>
    <property type="project" value="InterPro"/>
</dbReference>
<feature type="domain" description="Polymerase/histidinol phosphatase N-terminal" evidence="12">
    <location>
        <begin position="6"/>
        <end position="71"/>
    </location>
</feature>
<dbReference type="Gene3D" id="1.10.150.870">
    <property type="match status" value="1"/>
</dbReference>
<dbReference type="InterPro" id="IPR011708">
    <property type="entry name" value="DNA_pol3_alpha_NTPase_dom"/>
</dbReference>
<dbReference type="RefSeq" id="WP_311835318.1">
    <property type="nucleotide sequence ID" value="NZ_JARQBJ010000002.1"/>
</dbReference>
<name>A0AAW8U089_9ENTE</name>
<evidence type="ECO:0000256" key="6">
    <source>
        <dbReference type="ARBA" id="ARBA00022695"/>
    </source>
</evidence>
<evidence type="ECO:0000313" key="13">
    <source>
        <dbReference type="EMBL" id="MDT2810102.1"/>
    </source>
</evidence>
<evidence type="ECO:0000256" key="4">
    <source>
        <dbReference type="ARBA" id="ARBA00019114"/>
    </source>
</evidence>
<dbReference type="Pfam" id="PF07733">
    <property type="entry name" value="DNA_pol3_alpha"/>
    <property type="match status" value="1"/>
</dbReference>
<comment type="similarity">
    <text evidence="2">Belongs to the DNA polymerase type-C family. DnaE subfamily.</text>
</comment>
<gene>
    <name evidence="13" type="primary">dnaE</name>
    <name evidence="13" type="ORF">P7H43_06375</name>
</gene>
<comment type="subcellular location">
    <subcellularLocation>
        <location evidence="1">Cytoplasm</location>
    </subcellularLocation>
</comment>
<dbReference type="Gene3D" id="3.20.20.140">
    <property type="entry name" value="Metal-dependent hydrolases"/>
    <property type="match status" value="1"/>
</dbReference>
<comment type="caution">
    <text evidence="13">The sequence shown here is derived from an EMBL/GenBank/DDBJ whole genome shotgun (WGS) entry which is preliminary data.</text>
</comment>
<dbReference type="Pfam" id="PF17657">
    <property type="entry name" value="DNA_pol3_finger"/>
    <property type="match status" value="1"/>
</dbReference>
<reference evidence="13" key="1">
    <citation type="submission" date="2023-03" db="EMBL/GenBank/DDBJ databases">
        <authorList>
            <person name="Shen W."/>
            <person name="Cai J."/>
        </authorList>
    </citation>
    <scope>NUCLEOTIDE SEQUENCE</scope>
    <source>
        <strain evidence="13">B226-2</strain>
    </source>
</reference>
<sequence length="1097" mass="124477">MTFPQLNTVTAFSLLQSTLSVERYVTAAKERGYQTIGICDRNVLTGAVAFYEACQKAGLQPIMGLHLDYYSPVQKGENELLLFAKNQKGYEQLVLLSSQKMAQGKVTLEAFAPFNDLIAVLPERNELQYLLQLHPELLEARYQELAEMFPLFVGRSLDTKADAFSEWTMAKGIPPFALMEVVSLESSELSAVRVMEHIKNGTQIGDLQELDLALGQPLWTEEQIRSRFAQEQPEALAQAEAFVADCHWELPLHQKLYPSYPMTEGNAPDFLRQLCQERLPQRVKQVTAVYQERLEYELSVIHQMGFDDYFLIVWDVMDFAHRQKIVTGAGRGSAAGSLVAYVLSITDVDPIQYDLLFERFLNPERYTMPDIDLDIPDNRREEVLHYVQQKYGPLRMAQIATFGTMAAKMVLRDVARVFGLSQSEANRWSKAVPNKLKITLQEAYDTAPTLRNLVKQSPKNQRLFQIALILEGLPRHVSTHAAGVVISDRDLTELVPLQAGSEDIFLTQFTMNDVEAIGLLKMDFLGLRNLSIIDNTLRGIKQATGREFSQKEIPLDDAETIALFQRGDTSGVFQFESAGIRNVLRRLGPENIEEIAAVNALYRPGPMQNIEHYIQRKKGKEAVSYPDDSLQDILKNTYGIMVYQEQVMQVAAKMAGFSLGQADILRRAIGKKKKAALDEQRTNFVEGAVAQGHPASKANQVYDYIERFADYGFNRAHAFAYSFVGFQMGYLKVHYPGPFYAALLRGTRNNPAKVKEYLAEAKKRRIQILPPDINQSSYGFYLAGLQQIRFGLGSIKGIRRDFIGDIVKERQNQGPFTSLDNFLYRIDSKWRKQELLLPLIEVGAFDSLEPKRRQLASELEGKIQNIQYSGGSMDLLDLMALKVTDIRDYSLEERLNLEEQYLGVYLSGHPAEKYESLAQRRQTRAIAELVPEEKVRILFYVRDIREIRTKKGDLMAFVEGNDPSGELSVTIFPELYRRVRQTFQIGDVLYLEGKVEMSKYNGEMQLIANELAQASELQMQVTETTCYLRISPEQENKAQMQQLFQLIQTHPGAVPVILVYVKSGEKRMLAPEYAVENSAGLQEELGQLLGFENVVFK</sequence>
<dbReference type="NCBIfam" id="TIGR00594">
    <property type="entry name" value="polc"/>
    <property type="match status" value="1"/>
</dbReference>
<keyword evidence="7" id="KW-0235">DNA replication</keyword>
<dbReference type="Pfam" id="PF02811">
    <property type="entry name" value="PHP"/>
    <property type="match status" value="1"/>
</dbReference>
<dbReference type="SMART" id="SM00481">
    <property type="entry name" value="POLIIIAc"/>
    <property type="match status" value="1"/>
</dbReference>
<evidence type="ECO:0000256" key="2">
    <source>
        <dbReference type="ARBA" id="ARBA00009496"/>
    </source>
</evidence>
<dbReference type="InterPro" id="IPR040982">
    <property type="entry name" value="DNA_pol3_finger"/>
</dbReference>
<protein>
    <recommendedName>
        <fullName evidence="4">DNA polymerase III subunit alpha</fullName>
        <ecNumber evidence="3">2.7.7.7</ecNumber>
    </recommendedName>
</protein>
<dbReference type="NCBIfam" id="NF004226">
    <property type="entry name" value="PRK05673.1"/>
    <property type="match status" value="1"/>
</dbReference>
<dbReference type="InterPro" id="IPR041931">
    <property type="entry name" value="DNA_pol3_alpha_thumb_dom"/>
</dbReference>
<keyword evidence="6 13" id="KW-0548">Nucleotidyltransferase</keyword>
<evidence type="ECO:0000256" key="9">
    <source>
        <dbReference type="ARBA" id="ARBA00025611"/>
    </source>
</evidence>
<dbReference type="EMBL" id="JARQBJ010000002">
    <property type="protein sequence ID" value="MDT2810102.1"/>
    <property type="molecule type" value="Genomic_DNA"/>
</dbReference>
<dbReference type="Gene3D" id="1.10.10.1600">
    <property type="entry name" value="Bacterial DNA polymerase III alpha subunit, thumb domain"/>
    <property type="match status" value="1"/>
</dbReference>
<proteinExistence type="inferred from homology"/>
<evidence type="ECO:0000256" key="3">
    <source>
        <dbReference type="ARBA" id="ARBA00012417"/>
    </source>
</evidence>
<comment type="function">
    <text evidence="9">DNA polymerase III is a complex, multichain enzyme responsible for most of the replicative synthesis in bacteria. This DNA polymerase also exhibits 3' to 5' exonuclease activity. The alpha chain is the DNA polymerase.</text>
</comment>
<comment type="subunit">
    <text evidence="10">DNA polymerase III contains a core (composed of alpha, epsilon and theta chains) that associates with a tau subunit. This core dimerizes to form the POLIII' complex. PolIII' associates with the gamma complex (composed of gamma, delta, delta', psi and chi chains) and with the beta chain to form the complete DNA polymerase III complex.</text>
</comment>
<dbReference type="GO" id="GO:0006260">
    <property type="term" value="P:DNA replication"/>
    <property type="evidence" value="ECO:0007669"/>
    <property type="project" value="UniProtKB-KW"/>
</dbReference>